<feature type="compositionally biased region" description="Low complexity" evidence="1">
    <location>
        <begin position="37"/>
        <end position="56"/>
    </location>
</feature>
<evidence type="ECO:0000313" key="2">
    <source>
        <dbReference type="EMBL" id="ETO12801.1"/>
    </source>
</evidence>
<feature type="region of interest" description="Disordered" evidence="1">
    <location>
        <begin position="1"/>
        <end position="56"/>
    </location>
</feature>
<feature type="compositionally biased region" description="Basic and acidic residues" evidence="1">
    <location>
        <begin position="1"/>
        <end position="11"/>
    </location>
</feature>
<sequence length="125" mass="14361">MKSSAHDEKFMDVSSSKASTPKKSKDKRNNNEHNNEHNNNNNNNANEETNRNETQQTLTIQTLRQLHLYWHNSLKSDSKHDIIAKLFHPVDNRSVSIQSAHLVDPNIIHSSKLLLSSDVLHFLKV</sequence>
<comment type="caution">
    <text evidence="2">The sequence shown here is derived from an EMBL/GenBank/DDBJ whole genome shotgun (WGS) entry which is preliminary data.</text>
</comment>
<evidence type="ECO:0000313" key="3">
    <source>
        <dbReference type="Proteomes" id="UP000023152"/>
    </source>
</evidence>
<feature type="compositionally biased region" description="Basic and acidic residues" evidence="1">
    <location>
        <begin position="27"/>
        <end position="36"/>
    </location>
</feature>
<dbReference type="EMBL" id="ASPP01021059">
    <property type="protein sequence ID" value="ETO12801.1"/>
    <property type="molecule type" value="Genomic_DNA"/>
</dbReference>
<name>X6MGM3_RETFI</name>
<reference evidence="2 3" key="1">
    <citation type="journal article" date="2013" name="Curr. Biol.">
        <title>The Genome of the Foraminiferan Reticulomyxa filosa.</title>
        <authorList>
            <person name="Glockner G."/>
            <person name="Hulsmann N."/>
            <person name="Schleicher M."/>
            <person name="Noegel A.A."/>
            <person name="Eichinger L."/>
            <person name="Gallinger C."/>
            <person name="Pawlowski J."/>
            <person name="Sierra R."/>
            <person name="Euteneuer U."/>
            <person name="Pillet L."/>
            <person name="Moustafa A."/>
            <person name="Platzer M."/>
            <person name="Groth M."/>
            <person name="Szafranski K."/>
            <person name="Schliwa M."/>
        </authorList>
    </citation>
    <scope>NUCLEOTIDE SEQUENCE [LARGE SCALE GENOMIC DNA]</scope>
</reference>
<organism evidence="2 3">
    <name type="scientific">Reticulomyxa filosa</name>
    <dbReference type="NCBI Taxonomy" id="46433"/>
    <lineage>
        <taxon>Eukaryota</taxon>
        <taxon>Sar</taxon>
        <taxon>Rhizaria</taxon>
        <taxon>Retaria</taxon>
        <taxon>Foraminifera</taxon>
        <taxon>Monothalamids</taxon>
        <taxon>Reticulomyxidae</taxon>
        <taxon>Reticulomyxa</taxon>
    </lineage>
</organism>
<accession>X6MGM3</accession>
<proteinExistence type="predicted"/>
<evidence type="ECO:0000256" key="1">
    <source>
        <dbReference type="SAM" id="MobiDB-lite"/>
    </source>
</evidence>
<dbReference type="AlphaFoldDB" id="X6MGM3"/>
<dbReference type="Proteomes" id="UP000023152">
    <property type="component" value="Unassembled WGS sequence"/>
</dbReference>
<keyword evidence="3" id="KW-1185">Reference proteome</keyword>
<protein>
    <submittedName>
        <fullName evidence="2">Uncharacterized protein</fullName>
    </submittedName>
</protein>
<gene>
    <name evidence="2" type="ORF">RFI_24574</name>
</gene>